<dbReference type="InterPro" id="IPR008965">
    <property type="entry name" value="CBM2/CBM3_carb-bd_dom_sf"/>
</dbReference>
<gene>
    <name evidence="2" type="ORF">GON03_05060</name>
</gene>
<dbReference type="SUPFAM" id="SSF49384">
    <property type="entry name" value="Carbohydrate-binding domain"/>
    <property type="match status" value="2"/>
</dbReference>
<dbReference type="PROSITE" id="PS51172">
    <property type="entry name" value="CBM3"/>
    <property type="match status" value="2"/>
</dbReference>
<dbReference type="RefSeq" id="WP_157340787.1">
    <property type="nucleotide sequence ID" value="NZ_WSEK01000004.1"/>
</dbReference>
<dbReference type="EMBL" id="WSEK01000004">
    <property type="protein sequence ID" value="MVQ48540.1"/>
    <property type="molecule type" value="Genomic_DNA"/>
</dbReference>
<comment type="caution">
    <text evidence="2">The sequence shown here is derived from an EMBL/GenBank/DDBJ whole genome shotgun (WGS) entry which is preliminary data.</text>
</comment>
<feature type="domain" description="CBM3" evidence="1">
    <location>
        <begin position="44"/>
        <end position="194"/>
    </location>
</feature>
<accession>A0A6L6XN93</accession>
<dbReference type="Gene3D" id="2.60.40.710">
    <property type="entry name" value="Endoglucanase-like"/>
    <property type="match status" value="2"/>
</dbReference>
<proteinExistence type="predicted"/>
<dbReference type="SMART" id="SM01067">
    <property type="entry name" value="CBM_3"/>
    <property type="match status" value="2"/>
</dbReference>
<dbReference type="InterPro" id="IPR036966">
    <property type="entry name" value="CBM3_sf"/>
</dbReference>
<dbReference type="Proteomes" id="UP000473525">
    <property type="component" value="Unassembled WGS sequence"/>
</dbReference>
<dbReference type="GO" id="GO:0005975">
    <property type="term" value="P:carbohydrate metabolic process"/>
    <property type="evidence" value="ECO:0007669"/>
    <property type="project" value="InterPro"/>
</dbReference>
<sequence>MRRVLVVAVVLAAVLTGFGTGIAIAAFTARESNPQTLTAADPPPPATLVAQSRSNDGGATASGFRFGLRLVNSGTSAASLGTVTMRYWFTADGAQRLVPACYYATFGCPQVTLSITDLDAARENADHYLQVAFNGGSLAAGGSATLDEIAALDEGGVPMTQTDDWSFVNRSSFADNARVTVYVGGQLVWGTEPPAATVTEDFEVQYENRAVVPTDNALVPTVKLVDVGNVEIDLRRITIRYWFTKDTVDQELLGFCDYAQIGCEKVRLGFVPVSPARPKADTYLEVEFTGGTMPAEGTTGGINIRVHKANYSEFDETNDYSWGTNTTFEPNPRITAYLDGQLVWGTPP</sequence>
<feature type="domain" description="CBM3" evidence="1">
    <location>
        <begin position="198"/>
        <end position="348"/>
    </location>
</feature>
<evidence type="ECO:0000313" key="3">
    <source>
        <dbReference type="Proteomes" id="UP000473525"/>
    </source>
</evidence>
<dbReference type="InterPro" id="IPR001956">
    <property type="entry name" value="CBM3"/>
</dbReference>
<keyword evidence="3" id="KW-1185">Reference proteome</keyword>
<evidence type="ECO:0000313" key="2">
    <source>
        <dbReference type="EMBL" id="MVQ48540.1"/>
    </source>
</evidence>
<dbReference type="GO" id="GO:0030248">
    <property type="term" value="F:cellulose binding"/>
    <property type="evidence" value="ECO:0007669"/>
    <property type="project" value="InterPro"/>
</dbReference>
<reference evidence="2 3" key="1">
    <citation type="submission" date="2019-12" db="EMBL/GenBank/DDBJ databases">
        <authorList>
            <person name="Huq M.A."/>
        </authorList>
    </citation>
    <scope>NUCLEOTIDE SEQUENCE [LARGE SCALE GENOMIC DNA]</scope>
    <source>
        <strain evidence="2 3">MAH-18</strain>
    </source>
</reference>
<name>A0A6L6XN93_9ACTN</name>
<dbReference type="Pfam" id="PF00942">
    <property type="entry name" value="CBM_3"/>
    <property type="match status" value="2"/>
</dbReference>
<organism evidence="2 3">
    <name type="scientific">Nocardioides agri</name>
    <dbReference type="NCBI Taxonomy" id="2682843"/>
    <lineage>
        <taxon>Bacteria</taxon>
        <taxon>Bacillati</taxon>
        <taxon>Actinomycetota</taxon>
        <taxon>Actinomycetes</taxon>
        <taxon>Propionibacteriales</taxon>
        <taxon>Nocardioidaceae</taxon>
        <taxon>Nocardioides</taxon>
    </lineage>
</organism>
<evidence type="ECO:0000259" key="1">
    <source>
        <dbReference type="PROSITE" id="PS51172"/>
    </source>
</evidence>
<dbReference type="AlphaFoldDB" id="A0A6L6XN93"/>
<protein>
    <recommendedName>
        <fullName evidence="1">CBM3 domain-containing protein</fullName>
    </recommendedName>
</protein>